<comment type="caution">
    <text evidence="6">Lacks conserved residue(s) required for the propagation of feature annotation.</text>
</comment>
<dbReference type="GO" id="GO:0046983">
    <property type="term" value="F:protein dimerization activity"/>
    <property type="evidence" value="ECO:0007669"/>
    <property type="project" value="InterPro"/>
</dbReference>
<feature type="compositionally biased region" description="Polar residues" evidence="8">
    <location>
        <begin position="127"/>
        <end position="141"/>
    </location>
</feature>
<feature type="compositionally biased region" description="Basic and acidic residues" evidence="8">
    <location>
        <begin position="1940"/>
        <end position="1949"/>
    </location>
</feature>
<dbReference type="CDD" id="cd20195">
    <property type="entry name" value="T-box_MGA-like"/>
    <property type="match status" value="1"/>
</dbReference>
<dbReference type="GeneTree" id="ENSGT00940000156269"/>
<dbReference type="PANTHER" id="PTHR11267:SF104">
    <property type="entry name" value="T-BOX TRANSCRIPTION FACTOR TBX1"/>
    <property type="match status" value="1"/>
</dbReference>
<dbReference type="InterPro" id="IPR036960">
    <property type="entry name" value="T-box_sf"/>
</dbReference>
<dbReference type="InterPro" id="IPR046360">
    <property type="entry name" value="T-box_DNA-bd"/>
</dbReference>
<feature type="region of interest" description="Disordered" evidence="8">
    <location>
        <begin position="797"/>
        <end position="831"/>
    </location>
</feature>
<feature type="region of interest" description="Disordered" evidence="8">
    <location>
        <begin position="1930"/>
        <end position="1954"/>
    </location>
</feature>
<dbReference type="Ensembl" id="ENSLBET00000035047.1">
    <property type="protein sequence ID" value="ENSLBEP00000033576.1"/>
    <property type="gene ID" value="ENSLBEG00000025290.1"/>
</dbReference>
<evidence type="ECO:0000256" key="1">
    <source>
        <dbReference type="ARBA" id="ARBA00022473"/>
    </source>
</evidence>
<dbReference type="GO" id="GO:0001708">
    <property type="term" value="P:cell fate specification"/>
    <property type="evidence" value="ECO:0007669"/>
    <property type="project" value="TreeGrafter"/>
</dbReference>
<feature type="compositionally biased region" description="Polar residues" evidence="8">
    <location>
        <begin position="19"/>
        <end position="39"/>
    </location>
</feature>
<evidence type="ECO:0000313" key="11">
    <source>
        <dbReference type="Ensembl" id="ENSLBEP00000033576.1"/>
    </source>
</evidence>
<keyword evidence="7" id="KW-0175">Coiled coil</keyword>
<dbReference type="OrthoDB" id="6119313at2759"/>
<dbReference type="GO" id="GO:0005634">
    <property type="term" value="C:nucleus"/>
    <property type="evidence" value="ECO:0007669"/>
    <property type="project" value="UniProtKB-SubCell"/>
</dbReference>
<evidence type="ECO:0000259" key="10">
    <source>
        <dbReference type="PROSITE" id="PS50888"/>
    </source>
</evidence>
<feature type="region of interest" description="Disordered" evidence="8">
    <location>
        <begin position="2032"/>
        <end position="2186"/>
    </location>
</feature>
<dbReference type="InterPro" id="IPR011598">
    <property type="entry name" value="bHLH_dom"/>
</dbReference>
<dbReference type="Pfam" id="PF16059">
    <property type="entry name" value="MGA_dom"/>
    <property type="match status" value="1"/>
</dbReference>
<dbReference type="STRING" id="56723.ENSLBEP00000033576"/>
<dbReference type="CDD" id="cd19682">
    <property type="entry name" value="bHLHzip_MGA_like"/>
    <property type="match status" value="1"/>
</dbReference>
<sequence length="2211" mass="244341">MEDPPASMEEKELEGSVTIIPSSSPLTHTSAKPNITSETMMDPTAGSGANNNCSPALALPAETSPTKQHIPSSSPLVQTTTIPCFPSETVKVPNAVSMANNDCSEALSSPAEAKPAETPPATFDGTIETSPDTSKIASASDSLTTTGTSLINLSEAPSPSLPILPPTTFGNRDQQEDFPNVLTFKGVSITLENNSVWKQFNSCGTEMILTKQGRRMFPYCRYRLAGLDPDRLYSLVLSIVPTDQYRYRWNQLKWEISGAAEHQTQGLIRAFAHHYSPVRGSDWMGSLVSFYKLKLTNNPEDHDGHIILHSMQRYIPRIHVIPVPDGDVFTPDKPVVMGPESMTFTFPQTEFMAVTTYQNFRITQLKINHNPFAKGFREDGNNPRLQRVTNGAHPVVKLDTQSTVLIPAEINENQGAVNLSTNHQTVPTSVSPEQETRLVLKPIMSSFANKDDPYVPCLRGNHALGELVLVQKRPTEEAKEEPNAISVTPKIQKGFRFTPKSLSRTSKFKTSTPASSLGYHKRRKRINRRWANSRGKLWKATDASPTVVHSPSLTVAMQPEMDEVEGLLFVSFTSKEALEVHVGDTPANRSSFSFPESQTRTTEWNQTVEEIEEAEEEKIARLEAALLQNLRVFKHRQVIHPVLQEVGLKLSSLDPNKSVDLKYLGVLLPLPPPNLPRQDNITASGEGLPFISRTGKTNDMTKIKGWRNKFIKKKDSSPSNADGSQKNLSAFCSNMLDEYLESEAQYISERAAAFSTNPEGLVSYQLPAKSSSYVKTLDSVLKHRSVTFPGVGNRPCPLSHKRVHDSGGTSEVQESTAEITTKNTSGSSQRLSTYLPGVSQRPVMSFGQNQGMTHKPPGFTKSQFNLLQMELGAMNEGLHRTQLTQDRLSVALSVILTKQMQPSQLLKMAQYPNQNAEGPECGQDFCILGCVCSSLQNPNRGPLHCQQPDCMFDCTCFKGKITKQTTTGESELQTLTNMDPVVQSCPGSHAKKLWKCDIRDKDTDPLSAPKMAPLWTAPAKAPKRSFVPCPIQLIKEEDKSPVYKYFESMMTCARVRGYRSKTPPEVTEPRIPDPETPNPTEEPQDTSSDNLQKHDLSSGKNVHESEETTSHGSTVREAGVKKKIEIQSVCQWDKDRKMILEALYGRMMQNRLSRRFYIGPYRIHPLTKISIRKPSGSVVTYRVKISKPSKASDIEDQSDDSDEDNHVNKSLFENTDAELENSQVEKPEMHFGVTPFLSGVTPAGRLRARTKSVGSQANGLIQVNGKSYNQARLLLGNMGSLHPANRLAAYVTGRLKAPADIHLKTSEGSEPTNKTSTLGGLHIKAAGTVVPPIINARKTTDLKTPAQPPAKLFQPDLWRKGSVTLPQNSLNPSSINPVKSFTKSQLSSLNPLQSSSVSQPVSLTVSPALKTPSFLGQSGTYSFRICPPANQGTAGKNLPGVSLPGGFTLIQLPKPGGKGAVQHSQSVNTTNTAAVGRAPPQKPGLFNSGHSAPNLDTKWLEFDIFARAKELSDIRSAQPGAFTKQMFDEKMRSVRNERFRARKGDFKDNTSEDLSSDFSDYDGEIDNDDELVDIETVEEVGQGMAIAKMKEAVRMALQDSRDTSAIGLISKLAMTQLEEQIDEGSKDIKRRTSHTVLERQRRSEMRDLYDKLQTVLKSDPKAPRLRLLSLAVNEIQNLVETSKSLEEQKRRQESMQSFYLKKLSTLSGKPDEQIKHKLKQVFEKQKIRETNSKWKPFFSNLLQSRAALLEATSPESKLQPPMLSDLFTDKSRLHPLVAAALETVQKKPTPKPNFGPLAVFSEAMLNFNATPPQAKTQPGDPKDPEDEQPHEKETVGQQETADNTLKPQTKLQQPIFVTTPQVTKAATPQVTEGQAGAPPVSSSSKKPGGTPKPVPLPLIRSKTGRIILPASLKPLGQGYYTLMIMKPKEDGAGGGPSDLDPSKSKDKNPSEYNQLPTLENIPMLRKCVPTTKPQPKPQVVPTAKGDHVVLNKQIIVPLVDLKTVKKRSTEAGEMKTHGAARLTFEHVRQVPTYVVEPKPDPDPPAVRRSKGRPRKHPLPRVGENAQHAVTCESESEPSILIADVKPEKEPVEVTKTQSEDYSPPVKRGRGRPRKDKKKEQFLQMWRPPPNLTRRTRPKSEDSSDRFSGTFQSPDAKCKTEESPSPGHRSTSRPLTRGALGKDFPSAKRRSWIDVEKELEPELEYEVLKSSC</sequence>
<dbReference type="CTD" id="127501911"/>
<organism evidence="11 12">
    <name type="scientific">Labrus bergylta</name>
    <name type="common">ballan wrasse</name>
    <dbReference type="NCBI Taxonomy" id="56723"/>
    <lineage>
        <taxon>Eukaryota</taxon>
        <taxon>Metazoa</taxon>
        <taxon>Chordata</taxon>
        <taxon>Craniata</taxon>
        <taxon>Vertebrata</taxon>
        <taxon>Euteleostomi</taxon>
        <taxon>Actinopterygii</taxon>
        <taxon>Neopterygii</taxon>
        <taxon>Teleostei</taxon>
        <taxon>Neoteleostei</taxon>
        <taxon>Acanthomorphata</taxon>
        <taxon>Eupercaria</taxon>
        <taxon>Labriformes</taxon>
        <taxon>Labridae</taxon>
        <taxon>Labrus</taxon>
    </lineage>
</organism>
<name>A0A3Q3GJY5_9LABR</name>
<feature type="region of interest" description="Disordered" evidence="8">
    <location>
        <begin position="1"/>
        <end position="77"/>
    </location>
</feature>
<accession>A0A3Q3GJY5</accession>
<dbReference type="InterPro" id="IPR001699">
    <property type="entry name" value="TF_T-box"/>
</dbReference>
<dbReference type="PROSITE" id="PS50252">
    <property type="entry name" value="TBOX_3"/>
    <property type="match status" value="1"/>
</dbReference>
<keyword evidence="1" id="KW-0217">Developmental protein</keyword>
<dbReference type="Gene3D" id="2.60.40.820">
    <property type="entry name" value="Transcription factor, T-box"/>
    <property type="match status" value="1"/>
</dbReference>
<feature type="coiled-coil region" evidence="7">
    <location>
        <begin position="1668"/>
        <end position="1695"/>
    </location>
</feature>
<dbReference type="RefSeq" id="XP_065819878.1">
    <property type="nucleotide sequence ID" value="XM_065963806.1"/>
</dbReference>
<feature type="compositionally biased region" description="Basic residues" evidence="8">
    <location>
        <begin position="2106"/>
        <end position="2116"/>
    </location>
</feature>
<dbReference type="GeneID" id="109982909"/>
<dbReference type="Proteomes" id="UP000261660">
    <property type="component" value="Unplaced"/>
</dbReference>
<dbReference type="PROSITE" id="PS50888">
    <property type="entry name" value="BHLH"/>
    <property type="match status" value="1"/>
</dbReference>
<feature type="compositionally biased region" description="Low complexity" evidence="8">
    <location>
        <begin position="1878"/>
        <end position="1889"/>
    </location>
</feature>
<dbReference type="Pfam" id="PF00907">
    <property type="entry name" value="T-box"/>
    <property type="match status" value="1"/>
</dbReference>
<dbReference type="InterPro" id="IPR008967">
    <property type="entry name" value="p53-like_TF_DNA-bd_sf"/>
</dbReference>
<dbReference type="InParanoid" id="A0A3Q3GJY5"/>
<evidence type="ECO:0000259" key="9">
    <source>
        <dbReference type="PROSITE" id="PS50252"/>
    </source>
</evidence>
<dbReference type="GO" id="GO:0000981">
    <property type="term" value="F:DNA-binding transcription factor activity, RNA polymerase II-specific"/>
    <property type="evidence" value="ECO:0007669"/>
    <property type="project" value="TreeGrafter"/>
</dbReference>
<reference evidence="11" key="2">
    <citation type="submission" date="2025-09" db="UniProtKB">
        <authorList>
            <consortium name="Ensembl"/>
        </authorList>
    </citation>
    <scope>IDENTIFICATION</scope>
</reference>
<evidence type="ECO:0000256" key="4">
    <source>
        <dbReference type="ARBA" id="ARBA00023163"/>
    </source>
</evidence>
<feature type="region of interest" description="Disordered" evidence="8">
    <location>
        <begin position="1060"/>
        <end position="1116"/>
    </location>
</feature>
<dbReference type="InterPro" id="IPR036638">
    <property type="entry name" value="HLH_DNA-bd_sf"/>
</dbReference>
<dbReference type="GO" id="GO:0000785">
    <property type="term" value="C:chromatin"/>
    <property type="evidence" value="ECO:0007669"/>
    <property type="project" value="TreeGrafter"/>
</dbReference>
<feature type="region of interest" description="Disordered" evidence="8">
    <location>
        <begin position="106"/>
        <end position="141"/>
    </location>
</feature>
<reference evidence="11" key="1">
    <citation type="submission" date="2025-08" db="UniProtKB">
        <authorList>
            <consortium name="Ensembl"/>
        </authorList>
    </citation>
    <scope>IDENTIFICATION</scope>
</reference>
<evidence type="ECO:0000256" key="2">
    <source>
        <dbReference type="ARBA" id="ARBA00023015"/>
    </source>
</evidence>
<dbReference type="GO" id="GO:0000978">
    <property type="term" value="F:RNA polymerase II cis-regulatory region sequence-specific DNA binding"/>
    <property type="evidence" value="ECO:0007669"/>
    <property type="project" value="InterPro"/>
</dbReference>
<evidence type="ECO:0000256" key="3">
    <source>
        <dbReference type="ARBA" id="ARBA00023125"/>
    </source>
</evidence>
<dbReference type="PRINTS" id="PR00937">
    <property type="entry name" value="TBOX"/>
</dbReference>
<feature type="compositionally biased region" description="Basic residues" evidence="8">
    <location>
        <begin position="2047"/>
        <end position="2058"/>
    </location>
</feature>
<dbReference type="Pfam" id="PF00010">
    <property type="entry name" value="HLH"/>
    <property type="match status" value="1"/>
</dbReference>
<feature type="domain" description="BHLH" evidence="10">
    <location>
        <begin position="1629"/>
        <end position="1678"/>
    </location>
</feature>
<dbReference type="Gene3D" id="4.10.280.10">
    <property type="entry name" value="Helix-loop-helix DNA-binding domain"/>
    <property type="match status" value="1"/>
</dbReference>
<dbReference type="SMART" id="SM00353">
    <property type="entry name" value="HLH"/>
    <property type="match status" value="1"/>
</dbReference>
<feature type="compositionally biased region" description="Basic and acidic residues" evidence="8">
    <location>
        <begin position="1091"/>
        <end position="1109"/>
    </location>
</feature>
<comment type="subcellular location">
    <subcellularLocation>
        <location evidence="6">Nucleus</location>
    </subcellularLocation>
</comment>
<feature type="compositionally biased region" description="Polar residues" evidence="8">
    <location>
        <begin position="807"/>
        <end position="831"/>
    </location>
</feature>
<dbReference type="PANTHER" id="PTHR11267">
    <property type="entry name" value="T-BOX PROTEIN-RELATED"/>
    <property type="match status" value="1"/>
</dbReference>
<evidence type="ECO:0000256" key="6">
    <source>
        <dbReference type="PROSITE-ProRule" id="PRU00201"/>
    </source>
</evidence>
<keyword evidence="12" id="KW-1185">Reference proteome</keyword>
<evidence type="ECO:0000256" key="7">
    <source>
        <dbReference type="SAM" id="Coils"/>
    </source>
</evidence>
<dbReference type="InterPro" id="IPR032060">
    <property type="entry name" value="MGA_dom"/>
</dbReference>
<keyword evidence="4" id="KW-0804">Transcription</keyword>
<keyword evidence="5 6" id="KW-0539">Nucleus</keyword>
<keyword evidence="2" id="KW-0805">Transcription regulation</keyword>
<feature type="domain" description="T-box" evidence="9">
    <location>
        <begin position="191"/>
        <end position="378"/>
    </location>
</feature>
<dbReference type="SUPFAM" id="SSF47459">
    <property type="entry name" value="HLH, helix-loop-helix DNA-binding domain"/>
    <property type="match status" value="1"/>
</dbReference>
<evidence type="ECO:0000256" key="8">
    <source>
        <dbReference type="SAM" id="MobiDB-lite"/>
    </source>
</evidence>
<keyword evidence="3 6" id="KW-0238">DNA-binding</keyword>
<evidence type="ECO:0000256" key="5">
    <source>
        <dbReference type="ARBA" id="ARBA00023242"/>
    </source>
</evidence>
<feature type="compositionally biased region" description="Polar residues" evidence="8">
    <location>
        <begin position="63"/>
        <end position="77"/>
    </location>
</feature>
<feature type="region of interest" description="Disordered" evidence="8">
    <location>
        <begin position="1809"/>
        <end position="1898"/>
    </location>
</feature>
<dbReference type="GO" id="GO:0045893">
    <property type="term" value="P:positive regulation of DNA-templated transcription"/>
    <property type="evidence" value="ECO:0007669"/>
    <property type="project" value="InterPro"/>
</dbReference>
<evidence type="ECO:0000313" key="12">
    <source>
        <dbReference type="Proteomes" id="UP000261660"/>
    </source>
</evidence>
<dbReference type="SMART" id="SM00425">
    <property type="entry name" value="TBOX"/>
    <property type="match status" value="1"/>
</dbReference>
<feature type="compositionally biased region" description="Polar residues" evidence="8">
    <location>
        <begin position="1835"/>
        <end position="1872"/>
    </location>
</feature>
<dbReference type="SUPFAM" id="SSF49417">
    <property type="entry name" value="p53-like transcription factors"/>
    <property type="match status" value="1"/>
</dbReference>
<protein>
    <submittedName>
        <fullName evidence="11">MAX gene-associated protein-like</fullName>
    </submittedName>
</protein>
<proteinExistence type="predicted"/>